<dbReference type="AlphaFoldDB" id="A0AAI8Z1I0"/>
<gene>
    <name evidence="2" type="ORF">LECACI_7A005866</name>
</gene>
<name>A0AAI8Z1I0_9PEZI</name>
<keyword evidence="1" id="KW-0732">Signal</keyword>
<protein>
    <submittedName>
        <fullName evidence="2">Uncharacterized protein</fullName>
    </submittedName>
</protein>
<organism evidence="2 3">
    <name type="scientific">Lecanosticta acicola</name>
    <dbReference type="NCBI Taxonomy" id="111012"/>
    <lineage>
        <taxon>Eukaryota</taxon>
        <taxon>Fungi</taxon>
        <taxon>Dikarya</taxon>
        <taxon>Ascomycota</taxon>
        <taxon>Pezizomycotina</taxon>
        <taxon>Dothideomycetes</taxon>
        <taxon>Dothideomycetidae</taxon>
        <taxon>Mycosphaerellales</taxon>
        <taxon>Mycosphaerellaceae</taxon>
        <taxon>Lecanosticta</taxon>
    </lineage>
</organism>
<keyword evidence="3" id="KW-1185">Reference proteome</keyword>
<feature type="chain" id="PRO_5042511302" evidence="1">
    <location>
        <begin position="19"/>
        <end position="281"/>
    </location>
</feature>
<dbReference type="Proteomes" id="UP001296104">
    <property type="component" value="Unassembled WGS sequence"/>
</dbReference>
<evidence type="ECO:0000313" key="3">
    <source>
        <dbReference type="Proteomes" id="UP001296104"/>
    </source>
</evidence>
<proteinExistence type="predicted"/>
<dbReference type="EMBL" id="CAVMBE010000039">
    <property type="protein sequence ID" value="CAK4030708.1"/>
    <property type="molecule type" value="Genomic_DNA"/>
</dbReference>
<evidence type="ECO:0000256" key="1">
    <source>
        <dbReference type="SAM" id="SignalP"/>
    </source>
</evidence>
<accession>A0AAI8Z1I0</accession>
<reference evidence="2" key="1">
    <citation type="submission" date="2023-11" db="EMBL/GenBank/DDBJ databases">
        <authorList>
            <person name="Alioto T."/>
            <person name="Alioto T."/>
            <person name="Gomez Garrido J."/>
        </authorList>
    </citation>
    <scope>NUCLEOTIDE SEQUENCE</scope>
</reference>
<comment type="caution">
    <text evidence="2">The sequence shown here is derived from an EMBL/GenBank/DDBJ whole genome shotgun (WGS) entry which is preliminary data.</text>
</comment>
<feature type="signal peptide" evidence="1">
    <location>
        <begin position="1"/>
        <end position="18"/>
    </location>
</feature>
<evidence type="ECO:0000313" key="2">
    <source>
        <dbReference type="EMBL" id="CAK4030708.1"/>
    </source>
</evidence>
<sequence length="281" mass="30896">MMHATFLLSALSTATASATQSASATATNTIAVHSRNNRTLAFHKDPLRPINDTSDNVPPQSTLLRTYGREIDGTHNLLVLNIQGWGGTHCQDGTQLGSSFRVKDVNRHGKCHAFDPPVGSLDFGWHMKGYWWEHHEDYGDCKLELWSGSACDGEYFGAATHVNREMGNKEYKHFTCLGDQEGDRGDRIGSIRLMCTKDGWYSENDNLDPGPSAEIGPTPVLPNIMPGEVTIRTVTYPATTRVLGSDETAQVFVLGTKSRMRYIHEAHVATETIMGMQPSGS</sequence>